<dbReference type="AlphaFoldDB" id="A0A6A5YRQ9"/>
<accession>A0A6A5YRQ9</accession>
<keyword evidence="3" id="KW-1185">Reference proteome</keyword>
<dbReference type="OrthoDB" id="3800972at2759"/>
<evidence type="ECO:0000313" key="3">
    <source>
        <dbReference type="Proteomes" id="UP000799770"/>
    </source>
</evidence>
<protein>
    <submittedName>
        <fullName evidence="2">Uncharacterized protein</fullName>
    </submittedName>
</protein>
<feature type="region of interest" description="Disordered" evidence="1">
    <location>
        <begin position="1"/>
        <end position="20"/>
    </location>
</feature>
<reference evidence="2" key="1">
    <citation type="journal article" date="2020" name="Stud. Mycol.">
        <title>101 Dothideomycetes genomes: a test case for predicting lifestyles and emergence of pathogens.</title>
        <authorList>
            <person name="Haridas S."/>
            <person name="Albert R."/>
            <person name="Binder M."/>
            <person name="Bloem J."/>
            <person name="Labutti K."/>
            <person name="Salamov A."/>
            <person name="Andreopoulos B."/>
            <person name="Baker S."/>
            <person name="Barry K."/>
            <person name="Bills G."/>
            <person name="Bluhm B."/>
            <person name="Cannon C."/>
            <person name="Castanera R."/>
            <person name="Culley D."/>
            <person name="Daum C."/>
            <person name="Ezra D."/>
            <person name="Gonzalez J."/>
            <person name="Henrissat B."/>
            <person name="Kuo A."/>
            <person name="Liang C."/>
            <person name="Lipzen A."/>
            <person name="Lutzoni F."/>
            <person name="Magnuson J."/>
            <person name="Mondo S."/>
            <person name="Nolan M."/>
            <person name="Ohm R."/>
            <person name="Pangilinan J."/>
            <person name="Park H.-J."/>
            <person name="Ramirez L."/>
            <person name="Alfaro M."/>
            <person name="Sun H."/>
            <person name="Tritt A."/>
            <person name="Yoshinaga Y."/>
            <person name="Zwiers L.-H."/>
            <person name="Turgeon B."/>
            <person name="Goodwin S."/>
            <person name="Spatafora J."/>
            <person name="Crous P."/>
            <person name="Grigoriev I."/>
        </authorList>
    </citation>
    <scope>NUCLEOTIDE SEQUENCE</scope>
    <source>
        <strain evidence="2">CBS 627.86</strain>
    </source>
</reference>
<name>A0A6A5YRQ9_9PLEO</name>
<dbReference type="Proteomes" id="UP000799770">
    <property type="component" value="Unassembled WGS sequence"/>
</dbReference>
<gene>
    <name evidence="2" type="ORF">BDV96DRAFT_652382</name>
</gene>
<evidence type="ECO:0000313" key="2">
    <source>
        <dbReference type="EMBL" id="KAF2108768.1"/>
    </source>
</evidence>
<dbReference type="EMBL" id="ML977345">
    <property type="protein sequence ID" value="KAF2108768.1"/>
    <property type="molecule type" value="Genomic_DNA"/>
</dbReference>
<sequence length="357" mass="40069">MFVSRMFENDDSVPSPQERASDLFQEAAPQATDYAGSFSIRATPRVPQVNPLEPTAAYSIPEHVNMGLEANDRGIAAMRAMGYLTEDERHAAGLDDQAPPIAYHRPQFKSRNYRWTPARTEVWNTMEMEVPEVAEAAEWHPIHSVATPTNVDIRLIGNVPLTAAEILSFFPLHYNNKHFQDRFLSAGMTGNIEVVGFINHRRAVVAPFLLHGNTYSTYKINLHNGRVPSQSKFSGPVTDLTPQSWDFSTLNHGPLDGVPIDYPLIETARGVDRALWPQGEDAGLYTSALAHAFDRGHHVMLSELERYIYEQGLSLAASTSYTNLHPDVSYKGRWSAMLRTYWVELKEGAKKLGLKYK</sequence>
<evidence type="ECO:0000256" key="1">
    <source>
        <dbReference type="SAM" id="MobiDB-lite"/>
    </source>
</evidence>
<proteinExistence type="predicted"/>
<organism evidence="2 3">
    <name type="scientific">Lophiotrema nucula</name>
    <dbReference type="NCBI Taxonomy" id="690887"/>
    <lineage>
        <taxon>Eukaryota</taxon>
        <taxon>Fungi</taxon>
        <taxon>Dikarya</taxon>
        <taxon>Ascomycota</taxon>
        <taxon>Pezizomycotina</taxon>
        <taxon>Dothideomycetes</taxon>
        <taxon>Pleosporomycetidae</taxon>
        <taxon>Pleosporales</taxon>
        <taxon>Lophiotremataceae</taxon>
        <taxon>Lophiotrema</taxon>
    </lineage>
</organism>